<proteinExistence type="predicted"/>
<accession>A0AA41SCP3</accession>
<feature type="non-terminal residue" evidence="1">
    <location>
        <position position="85"/>
    </location>
</feature>
<keyword evidence="2" id="KW-1185">Reference proteome</keyword>
<gene>
    <name evidence="1" type="ORF">MKW94_007079</name>
</gene>
<comment type="caution">
    <text evidence="1">The sequence shown here is derived from an EMBL/GenBank/DDBJ whole genome shotgun (WGS) entry which is preliminary data.</text>
</comment>
<dbReference type="EMBL" id="JAJJMA010119753">
    <property type="protein sequence ID" value="MCL7032123.1"/>
    <property type="molecule type" value="Genomic_DNA"/>
</dbReference>
<protein>
    <submittedName>
        <fullName evidence="1">Uncharacterized protein</fullName>
    </submittedName>
</protein>
<evidence type="ECO:0000313" key="2">
    <source>
        <dbReference type="Proteomes" id="UP001177140"/>
    </source>
</evidence>
<dbReference type="Proteomes" id="UP001177140">
    <property type="component" value="Unassembled WGS sequence"/>
</dbReference>
<dbReference type="AlphaFoldDB" id="A0AA41SCP3"/>
<name>A0AA41SCP3_PAPNU</name>
<reference evidence="1" key="1">
    <citation type="submission" date="2022-03" db="EMBL/GenBank/DDBJ databases">
        <title>A functionally conserved STORR gene fusion in Papaver species that diverged 16.8 million years ago.</title>
        <authorList>
            <person name="Catania T."/>
        </authorList>
    </citation>
    <scope>NUCLEOTIDE SEQUENCE</scope>
    <source>
        <strain evidence="1">S-191538</strain>
    </source>
</reference>
<evidence type="ECO:0000313" key="1">
    <source>
        <dbReference type="EMBL" id="MCL7032123.1"/>
    </source>
</evidence>
<sequence length="85" mass="9695">MRWPRGMRQDINEALSIQDLGQGIELQLGLVVESIKATLSVKKSWHVDTWLTILSLPSCVLTRLTYATLQVVCLENMERNISHFV</sequence>
<organism evidence="1 2">
    <name type="scientific">Papaver nudicaule</name>
    <name type="common">Iceland poppy</name>
    <dbReference type="NCBI Taxonomy" id="74823"/>
    <lineage>
        <taxon>Eukaryota</taxon>
        <taxon>Viridiplantae</taxon>
        <taxon>Streptophyta</taxon>
        <taxon>Embryophyta</taxon>
        <taxon>Tracheophyta</taxon>
        <taxon>Spermatophyta</taxon>
        <taxon>Magnoliopsida</taxon>
        <taxon>Ranunculales</taxon>
        <taxon>Papaveraceae</taxon>
        <taxon>Papaveroideae</taxon>
        <taxon>Papaver</taxon>
    </lineage>
</organism>